<gene>
    <name evidence="2" type="ORF">HMPREF0650_0243</name>
</gene>
<dbReference type="PANTHER" id="PTHR43415">
    <property type="entry name" value="SPERMIDINE N(1)-ACETYLTRANSFERASE"/>
    <property type="match status" value="1"/>
</dbReference>
<accession>D1W3M9</accession>
<dbReference type="PANTHER" id="PTHR43415:SF3">
    <property type="entry name" value="GNAT-FAMILY ACETYLTRANSFERASE"/>
    <property type="match status" value="1"/>
</dbReference>
<keyword evidence="3" id="KW-1185">Reference proteome</keyword>
<feature type="domain" description="N-acetyltransferase" evidence="1">
    <location>
        <begin position="4"/>
        <end position="168"/>
    </location>
</feature>
<dbReference type="Gene3D" id="3.40.630.30">
    <property type="match status" value="1"/>
</dbReference>
<dbReference type="Proteomes" id="UP000005283">
    <property type="component" value="Unassembled WGS sequence"/>
</dbReference>
<protein>
    <submittedName>
        <fullName evidence="2">Acetyltransferase, GNAT family</fullName>
    </submittedName>
</protein>
<sequence>MIHAQLRAMEPEDLDLLYKIENDVKLWNVSATNVPYSRYVLHDYIAHSSGDIYTDKQVRLIIENECGKTIGMVDIVNFAPQHRRAELGIVIQEQFRGKGYGKAVVQEVLKYAKRVLHLHQIYVVVAADKGNILALFAQLGFTEGCKLADWLYNGTAYRDAVVMQYIFSAEEEAKNKGENK</sequence>
<proteinExistence type="predicted"/>
<dbReference type="AlphaFoldDB" id="D1W3M9"/>
<keyword evidence="2" id="KW-0808">Transferase</keyword>
<evidence type="ECO:0000259" key="1">
    <source>
        <dbReference type="PROSITE" id="PS51186"/>
    </source>
</evidence>
<dbReference type="EMBL" id="ADEG01000031">
    <property type="protein sequence ID" value="EFA92776.1"/>
    <property type="molecule type" value="Genomic_DNA"/>
</dbReference>
<dbReference type="PROSITE" id="PS51186">
    <property type="entry name" value="GNAT"/>
    <property type="match status" value="1"/>
</dbReference>
<dbReference type="InterPro" id="IPR000182">
    <property type="entry name" value="GNAT_dom"/>
</dbReference>
<dbReference type="STRING" id="679190.HMPREF0650_0243"/>
<name>D1W3M9_9BACT</name>
<evidence type="ECO:0000313" key="3">
    <source>
        <dbReference type="Proteomes" id="UP000005283"/>
    </source>
</evidence>
<organism evidence="2 3">
    <name type="scientific">Hoylesella buccalis ATCC 35310</name>
    <dbReference type="NCBI Taxonomy" id="679190"/>
    <lineage>
        <taxon>Bacteria</taxon>
        <taxon>Pseudomonadati</taxon>
        <taxon>Bacteroidota</taxon>
        <taxon>Bacteroidia</taxon>
        <taxon>Bacteroidales</taxon>
        <taxon>Prevotellaceae</taxon>
        <taxon>Hoylesella</taxon>
    </lineage>
</organism>
<dbReference type="Pfam" id="PF13302">
    <property type="entry name" value="Acetyltransf_3"/>
    <property type="match status" value="1"/>
</dbReference>
<dbReference type="InterPro" id="IPR016181">
    <property type="entry name" value="Acyl_CoA_acyltransferase"/>
</dbReference>
<dbReference type="RefSeq" id="WP_004348089.1">
    <property type="nucleotide sequence ID" value="NZ_ADEG01000031.1"/>
</dbReference>
<dbReference type="eggNOG" id="COG1670">
    <property type="taxonomic scope" value="Bacteria"/>
</dbReference>
<reference evidence="2 3" key="1">
    <citation type="submission" date="2009-12" db="EMBL/GenBank/DDBJ databases">
        <title>Genome Sequence of Prevotella buccalis ATCC 35310.</title>
        <authorList>
            <person name="Durkin A.S."/>
            <person name="Madupu R."/>
            <person name="Torralba M."/>
            <person name="Methe B."/>
            <person name="Sutton G."/>
            <person name="Strausberg R.L."/>
            <person name="Nelson K.E."/>
        </authorList>
    </citation>
    <scope>NUCLEOTIDE SEQUENCE [LARGE SCALE GENOMIC DNA]</scope>
    <source>
        <strain evidence="2 3">ATCC 35310</strain>
    </source>
</reference>
<evidence type="ECO:0000313" key="2">
    <source>
        <dbReference type="EMBL" id="EFA92776.1"/>
    </source>
</evidence>
<comment type="caution">
    <text evidence="2">The sequence shown here is derived from an EMBL/GenBank/DDBJ whole genome shotgun (WGS) entry which is preliminary data.</text>
</comment>
<dbReference type="SUPFAM" id="SSF55729">
    <property type="entry name" value="Acyl-CoA N-acyltransferases (Nat)"/>
    <property type="match status" value="1"/>
</dbReference>
<dbReference type="GO" id="GO:0016747">
    <property type="term" value="F:acyltransferase activity, transferring groups other than amino-acyl groups"/>
    <property type="evidence" value="ECO:0007669"/>
    <property type="project" value="InterPro"/>
</dbReference>
<dbReference type="CDD" id="cd04301">
    <property type="entry name" value="NAT_SF"/>
    <property type="match status" value="1"/>
</dbReference>